<dbReference type="Gramene" id="arahy.Tifrunner.gnm2.ann2.Ah19g496000.1">
    <property type="protein sequence ID" value="arahy.Tifrunner.gnm2.ann2.Ah19g496000.1-CDS"/>
    <property type="gene ID" value="arahy.Tifrunner.gnm2.ann2.Ah19g496000"/>
</dbReference>
<dbReference type="EMBL" id="CP031001">
    <property type="protein sequence ID" value="QHN79255.1"/>
    <property type="molecule type" value="Genomic_DNA"/>
</dbReference>
<organism evidence="1 2">
    <name type="scientific">Arachis hypogaea</name>
    <name type="common">Peanut</name>
    <dbReference type="NCBI Taxonomy" id="3818"/>
    <lineage>
        <taxon>Eukaryota</taxon>
        <taxon>Viridiplantae</taxon>
        <taxon>Streptophyta</taxon>
        <taxon>Embryophyta</taxon>
        <taxon>Tracheophyta</taxon>
        <taxon>Spermatophyta</taxon>
        <taxon>Magnoliopsida</taxon>
        <taxon>eudicotyledons</taxon>
        <taxon>Gunneridae</taxon>
        <taxon>Pentapetalae</taxon>
        <taxon>rosids</taxon>
        <taxon>fabids</taxon>
        <taxon>Fabales</taxon>
        <taxon>Fabaceae</taxon>
        <taxon>Papilionoideae</taxon>
        <taxon>50 kb inversion clade</taxon>
        <taxon>dalbergioids sensu lato</taxon>
        <taxon>Dalbergieae</taxon>
        <taxon>Pterocarpus clade</taxon>
        <taxon>Arachis</taxon>
    </lineage>
</organism>
<dbReference type="OrthoDB" id="1730647at2759"/>
<gene>
    <name evidence="1" type="ORF">DS421_19g668550</name>
</gene>
<reference evidence="1 2" key="1">
    <citation type="submission" date="2020-01" db="EMBL/GenBank/DDBJ databases">
        <title>Genome sequence of Arachis hypogaea, cultivar Shitouqi.</title>
        <authorList>
            <person name="Zhuang W."/>
            <person name="Chen H."/>
            <person name="Varshney R."/>
            <person name="Wang D."/>
            <person name="Ming R."/>
        </authorList>
    </citation>
    <scope>NUCLEOTIDE SEQUENCE [LARGE SCALE GENOMIC DNA]</scope>
    <source>
        <tissue evidence="1">Young leaf</tissue>
    </source>
</reference>
<evidence type="ECO:0000313" key="2">
    <source>
        <dbReference type="Proteomes" id="UP000464620"/>
    </source>
</evidence>
<proteinExistence type="predicted"/>
<protein>
    <submittedName>
        <fullName evidence="1">Protein NRT1/ PTR FAMILY 7</fullName>
    </submittedName>
</protein>
<name>A0A6B9VE92_ARAHY</name>
<dbReference type="AlphaFoldDB" id="A0A6B9VE92"/>
<dbReference type="Proteomes" id="UP000464620">
    <property type="component" value="Chromosome B09"/>
</dbReference>
<evidence type="ECO:0000313" key="1">
    <source>
        <dbReference type="EMBL" id="QHN79255.1"/>
    </source>
</evidence>
<sequence length="106" mass="12418">MPFFTTIFLFKRQAYKVVQSYRQDLYRRIYFVNKFDAMGRLSCSERDVIPVKANQLFEVEGAKSAIKGSRKSLHSDDFIFMDKATPMTDNDEASPMKRWRLCTVTS</sequence>
<accession>A0A6B9VE92</accession>